<dbReference type="Pfam" id="PF01546">
    <property type="entry name" value="Peptidase_M20"/>
    <property type="match status" value="1"/>
</dbReference>
<dbReference type="SUPFAM" id="SSF55031">
    <property type="entry name" value="Bacterial exopeptidase dimerisation domain"/>
    <property type="match status" value="1"/>
</dbReference>
<gene>
    <name evidence="3" type="ORF">H8E23_07195</name>
</gene>
<keyword evidence="1" id="KW-0479">Metal-binding</keyword>
<dbReference type="PANTHER" id="PTHR43808:SF17">
    <property type="entry name" value="PEPTIDASE M20"/>
    <property type="match status" value="1"/>
</dbReference>
<dbReference type="EMBL" id="JACNJH010000125">
    <property type="protein sequence ID" value="MBC8361166.1"/>
    <property type="molecule type" value="Genomic_DNA"/>
</dbReference>
<evidence type="ECO:0000256" key="1">
    <source>
        <dbReference type="ARBA" id="ARBA00022723"/>
    </source>
</evidence>
<accession>A0A8J6NQJ1</accession>
<reference evidence="3 4" key="1">
    <citation type="submission" date="2020-08" db="EMBL/GenBank/DDBJ databases">
        <title>Bridging the membrane lipid divide: bacteria of the FCB group superphylum have the potential to synthesize archaeal ether lipids.</title>
        <authorList>
            <person name="Villanueva L."/>
            <person name="Von Meijenfeldt F.A.B."/>
            <person name="Westbye A.B."/>
            <person name="Yadav S."/>
            <person name="Hopmans E.C."/>
            <person name="Dutilh B.E."/>
            <person name="Sinninghe Damste J.S."/>
        </authorList>
    </citation>
    <scope>NUCLEOTIDE SEQUENCE [LARGE SCALE GENOMIC DNA]</scope>
    <source>
        <strain evidence="3">NIOZ-UU30</strain>
    </source>
</reference>
<dbReference type="SUPFAM" id="SSF53187">
    <property type="entry name" value="Zn-dependent exopeptidases"/>
    <property type="match status" value="1"/>
</dbReference>
<dbReference type="InterPro" id="IPR036264">
    <property type="entry name" value="Bact_exopeptidase_dim_dom"/>
</dbReference>
<dbReference type="InterPro" id="IPR050072">
    <property type="entry name" value="Peptidase_M20A"/>
</dbReference>
<dbReference type="Proteomes" id="UP000603434">
    <property type="component" value="Unassembled WGS sequence"/>
</dbReference>
<dbReference type="GO" id="GO:0046872">
    <property type="term" value="F:metal ion binding"/>
    <property type="evidence" value="ECO:0007669"/>
    <property type="project" value="UniProtKB-KW"/>
</dbReference>
<evidence type="ECO:0000313" key="3">
    <source>
        <dbReference type="EMBL" id="MBC8361166.1"/>
    </source>
</evidence>
<organism evidence="3 4">
    <name type="scientific">Candidatus Desulfatibia profunda</name>
    <dbReference type="NCBI Taxonomy" id="2841695"/>
    <lineage>
        <taxon>Bacteria</taxon>
        <taxon>Pseudomonadati</taxon>
        <taxon>Thermodesulfobacteriota</taxon>
        <taxon>Desulfobacteria</taxon>
        <taxon>Desulfobacterales</taxon>
        <taxon>Desulfobacterales incertae sedis</taxon>
        <taxon>Candidatus Desulfatibia</taxon>
    </lineage>
</organism>
<evidence type="ECO:0000256" key="2">
    <source>
        <dbReference type="ARBA" id="ARBA00022801"/>
    </source>
</evidence>
<dbReference type="GO" id="GO:0016787">
    <property type="term" value="F:hydrolase activity"/>
    <property type="evidence" value="ECO:0007669"/>
    <property type="project" value="UniProtKB-KW"/>
</dbReference>
<dbReference type="PANTHER" id="PTHR43808">
    <property type="entry name" value="ACETYLORNITHINE DEACETYLASE"/>
    <property type="match status" value="1"/>
</dbReference>
<evidence type="ECO:0000313" key="4">
    <source>
        <dbReference type="Proteomes" id="UP000603434"/>
    </source>
</evidence>
<comment type="caution">
    <text evidence="3">The sequence shown here is derived from an EMBL/GenBank/DDBJ whole genome shotgun (WGS) entry which is preliminary data.</text>
</comment>
<protein>
    <submittedName>
        <fullName evidence="3">M20/M25/M40 family metallo-hydrolase</fullName>
    </submittedName>
</protein>
<dbReference type="InterPro" id="IPR002933">
    <property type="entry name" value="Peptidase_M20"/>
</dbReference>
<sequence length="389" mass="43248">MDHYLDKLPDFVEAIKAIRETVITNIVLIGQVPSPTFKEKRRTQLFMERLAEFQVDECTTDGYRNPIGIIRGASETKAPIFVVANLDTVFPKDIDHYYTIKENTITGAGILDNSLAAGVLVSLPEIFRKLNLRFESDIVLAGVIQSIGKGNLRGIRHLLKTWNTPIRGAVCIESAELGRLSYYSDGMIRCEVECHIATTNGWEHKFKPNAILIIHEVINQIQKLRLPQKPRARVIFGKTFGGIKHGLIAYDAMLGFEIQSDSDEMVKSIFSDIKDIVDGISHEYEVDLKLKTISSLTASRLKFNHPLVKTTVAVMKKLGIEPISEPCESELSIFLANNIPAVTLGITHGENLHQIDATVEIEPIYKGIAQIIGVIMAIDSGVCDEKQLA</sequence>
<dbReference type="Gene3D" id="3.40.630.10">
    <property type="entry name" value="Zn peptidases"/>
    <property type="match status" value="1"/>
</dbReference>
<dbReference type="Gene3D" id="3.30.70.360">
    <property type="match status" value="1"/>
</dbReference>
<dbReference type="AlphaFoldDB" id="A0A8J6NQJ1"/>
<keyword evidence="2" id="KW-0378">Hydrolase</keyword>
<name>A0A8J6NQJ1_9BACT</name>
<proteinExistence type="predicted"/>